<dbReference type="Proteomes" id="UP000019251">
    <property type="component" value="Unassembled WGS sequence"/>
</dbReference>
<protein>
    <recommendedName>
        <fullName evidence="6">GTPase HflX</fullName>
    </recommendedName>
    <alternativeName>
        <fullName evidence="6">GTP-binding protein HflX</fullName>
    </alternativeName>
</protein>
<dbReference type="InterPro" id="IPR025121">
    <property type="entry name" value="GTPase_HflX_N"/>
</dbReference>
<evidence type="ECO:0000259" key="10">
    <source>
        <dbReference type="PROSITE" id="PS51705"/>
    </source>
</evidence>
<keyword evidence="5 6" id="KW-0342">GTP-binding</keyword>
<feature type="binding site" evidence="7">
    <location>
        <begin position="320"/>
        <end position="323"/>
    </location>
    <ligand>
        <name>GTP</name>
        <dbReference type="ChEBI" id="CHEBI:37565"/>
    </ligand>
</feature>
<dbReference type="Pfam" id="PF16360">
    <property type="entry name" value="GTP-bdg_M"/>
    <property type="match status" value="1"/>
</dbReference>
<dbReference type="NCBIfam" id="TIGR03156">
    <property type="entry name" value="GTP_HflX"/>
    <property type="match status" value="1"/>
</dbReference>
<dbReference type="PRINTS" id="PR00326">
    <property type="entry name" value="GTP1OBG"/>
</dbReference>
<dbReference type="Gene3D" id="3.40.50.300">
    <property type="entry name" value="P-loop containing nucleotide triphosphate hydrolases"/>
    <property type="match status" value="1"/>
</dbReference>
<dbReference type="CDD" id="cd01878">
    <property type="entry name" value="HflX"/>
    <property type="match status" value="1"/>
</dbReference>
<dbReference type="InterPro" id="IPR030394">
    <property type="entry name" value="G_HFLX_dom"/>
</dbReference>
<keyword evidence="2 8" id="KW-0479">Metal-binding</keyword>
<feature type="binding site" evidence="8">
    <location>
        <position position="234"/>
    </location>
    <ligand>
        <name>Mg(2+)</name>
        <dbReference type="ChEBI" id="CHEBI:18420"/>
    </ligand>
</feature>
<evidence type="ECO:0000256" key="1">
    <source>
        <dbReference type="ARBA" id="ARBA00022490"/>
    </source>
</evidence>
<evidence type="ECO:0000256" key="8">
    <source>
        <dbReference type="PIRSR" id="PIRSR006809-2"/>
    </source>
</evidence>
<dbReference type="PANTHER" id="PTHR10229">
    <property type="entry name" value="GTP-BINDING PROTEIN HFLX"/>
    <property type="match status" value="1"/>
</dbReference>
<feature type="domain" description="Hflx-type G" evidence="10">
    <location>
        <begin position="194"/>
        <end position="363"/>
    </location>
</feature>
<comment type="subunit">
    <text evidence="6">Monomer. Associates with the 50S ribosomal subunit.</text>
</comment>
<dbReference type="PIRSF" id="PIRSF006809">
    <property type="entry name" value="GTP-binding_hflX_prd"/>
    <property type="match status" value="1"/>
</dbReference>
<feature type="binding site" evidence="7">
    <location>
        <begin position="341"/>
        <end position="343"/>
    </location>
    <ligand>
        <name>GTP</name>
        <dbReference type="ChEBI" id="CHEBI:37565"/>
    </ligand>
</feature>
<dbReference type="Pfam" id="PF01926">
    <property type="entry name" value="MMR_HSR1"/>
    <property type="match status" value="1"/>
</dbReference>
<keyword evidence="4 8" id="KW-0460">Magnesium</keyword>
<dbReference type="RefSeq" id="WP_036104951.1">
    <property type="nucleotide sequence ID" value="NZ_AODG01000006.1"/>
</dbReference>
<dbReference type="SUPFAM" id="SSF52540">
    <property type="entry name" value="P-loop containing nucleoside triphosphate hydrolases"/>
    <property type="match status" value="1"/>
</dbReference>
<dbReference type="Gene3D" id="6.10.250.2860">
    <property type="match status" value="1"/>
</dbReference>
<evidence type="ECO:0000256" key="7">
    <source>
        <dbReference type="PIRSR" id="PIRSR006809-1"/>
    </source>
</evidence>
<feature type="region of interest" description="Disordered" evidence="9">
    <location>
        <begin position="134"/>
        <end position="153"/>
    </location>
</feature>
<proteinExistence type="inferred from homology"/>
<feature type="binding site" evidence="7">
    <location>
        <begin position="200"/>
        <end position="207"/>
    </location>
    <ligand>
        <name>GTP</name>
        <dbReference type="ChEBI" id="CHEBI:37565"/>
    </ligand>
</feature>
<dbReference type="HAMAP" id="MF_00900">
    <property type="entry name" value="GTPase_HflX"/>
    <property type="match status" value="1"/>
</dbReference>
<feature type="binding site" evidence="8">
    <location>
        <position position="207"/>
    </location>
    <ligand>
        <name>Mg(2+)</name>
        <dbReference type="ChEBI" id="CHEBI:18420"/>
    </ligand>
</feature>
<dbReference type="GO" id="GO:0005525">
    <property type="term" value="F:GTP binding"/>
    <property type="evidence" value="ECO:0007669"/>
    <property type="project" value="UniProtKB-UniRule"/>
</dbReference>
<dbReference type="AlphaFoldDB" id="A0A829R7W0"/>
<dbReference type="PROSITE" id="PS51705">
    <property type="entry name" value="G_HFLX"/>
    <property type="match status" value="1"/>
</dbReference>
<dbReference type="InterPro" id="IPR027417">
    <property type="entry name" value="P-loop_NTPase"/>
</dbReference>
<comment type="caution">
    <text evidence="11">The sequence shown here is derived from an EMBL/GenBank/DDBJ whole genome shotgun (WGS) entry which is preliminary data.</text>
</comment>
<keyword evidence="1 6" id="KW-0963">Cytoplasm</keyword>
<organism evidence="11 12">
    <name type="scientific">Listeria grayi FSL F6-1183</name>
    <dbReference type="NCBI Taxonomy" id="1265827"/>
    <lineage>
        <taxon>Bacteria</taxon>
        <taxon>Bacillati</taxon>
        <taxon>Bacillota</taxon>
        <taxon>Bacilli</taxon>
        <taxon>Bacillales</taxon>
        <taxon>Listeriaceae</taxon>
        <taxon>Listeria</taxon>
    </lineage>
</organism>
<comment type="similarity">
    <text evidence="6">Belongs to the TRAFAC class OBG-HflX-like GTPase superfamily. HflX GTPase family.</text>
</comment>
<evidence type="ECO:0000256" key="5">
    <source>
        <dbReference type="ARBA" id="ARBA00023134"/>
    </source>
</evidence>
<dbReference type="InterPro" id="IPR016496">
    <property type="entry name" value="GTPase_HflX"/>
</dbReference>
<keyword evidence="3 6" id="KW-0547">Nucleotide-binding</keyword>
<comment type="cofactor">
    <cofactor evidence="8">
        <name>Mg(2+)</name>
        <dbReference type="ChEBI" id="CHEBI:18420"/>
    </cofactor>
</comment>
<dbReference type="GO" id="GO:0046872">
    <property type="term" value="F:metal ion binding"/>
    <property type="evidence" value="ECO:0007669"/>
    <property type="project" value="UniProtKB-KW"/>
</dbReference>
<evidence type="ECO:0000313" key="12">
    <source>
        <dbReference type="Proteomes" id="UP000019251"/>
    </source>
</evidence>
<dbReference type="EMBL" id="AODG01000006">
    <property type="protein sequence ID" value="EUJ28976.1"/>
    <property type="molecule type" value="Genomic_DNA"/>
</dbReference>
<evidence type="ECO:0000313" key="11">
    <source>
        <dbReference type="EMBL" id="EUJ28976.1"/>
    </source>
</evidence>
<dbReference type="InterPro" id="IPR042108">
    <property type="entry name" value="GTPase_HflX_N_sf"/>
</dbReference>
<dbReference type="InterPro" id="IPR032305">
    <property type="entry name" value="GTP-bd_M"/>
</dbReference>
<evidence type="ECO:0000256" key="3">
    <source>
        <dbReference type="ARBA" id="ARBA00022741"/>
    </source>
</evidence>
<dbReference type="FunFam" id="3.40.50.11060:FF:000001">
    <property type="entry name" value="GTPase HflX"/>
    <property type="match status" value="1"/>
</dbReference>
<name>A0A829R7W0_LISGR</name>
<gene>
    <name evidence="6" type="primary">hflX</name>
    <name evidence="11" type="ORF">LMUR_05025</name>
</gene>
<dbReference type="Pfam" id="PF13167">
    <property type="entry name" value="GTP-bdg_N"/>
    <property type="match status" value="1"/>
</dbReference>
<evidence type="ECO:0000256" key="2">
    <source>
        <dbReference type="ARBA" id="ARBA00022723"/>
    </source>
</evidence>
<dbReference type="FunFam" id="3.40.50.300:FF:001198">
    <property type="entry name" value="GTPase HflX"/>
    <property type="match status" value="1"/>
</dbReference>
<dbReference type="PANTHER" id="PTHR10229:SF4">
    <property type="entry name" value="GTPASE HFLX"/>
    <property type="match status" value="1"/>
</dbReference>
<dbReference type="InterPro" id="IPR006073">
    <property type="entry name" value="GTP-bd"/>
</dbReference>
<feature type="binding site" evidence="7">
    <location>
        <begin position="254"/>
        <end position="257"/>
    </location>
    <ligand>
        <name>GTP</name>
        <dbReference type="ChEBI" id="CHEBI:37565"/>
    </ligand>
</feature>
<accession>A0A829R7W0</accession>
<evidence type="ECO:0000256" key="4">
    <source>
        <dbReference type="ARBA" id="ARBA00022842"/>
    </source>
</evidence>
<sequence length="416" mass="47601">MQRKVILVGVSHKQAFFDYSMEELENLARANQYEVCSVMVQNMERENRATYVGKGKVEEIKLEAEIEGAKLVIFNDELSPSQIRNLEEGLELQIMDRTGLILAIFAERAKTREAQIQVEIARLQYELPRIFGQGEDLDQQGGGSGVTNRGSGETKLELNRRTIRYQIKNLRKELQDIVANREVMRRKRKKNDLPVVSLVGYTNAGKSTTMNGLVKLFQGKENKQVFEKDMLFATLETSIRDIHLTDNKQFLLTDTVGFVSKLPHHLVQAFRSTLEEARDADLLIHVVDYSDPHYKLMMETTEKTLADLDVKDIPIIYAFNKADKREDTDYPIERGDTIIFSAREEAGLQLLVNRIKKELFADYEKATFLIPFEESKWVAYLNEVGDVAATEYLEDGTKITAEVAPKVIEQLKAYHV</sequence>
<evidence type="ECO:0000256" key="9">
    <source>
        <dbReference type="SAM" id="MobiDB-lite"/>
    </source>
</evidence>
<comment type="subcellular location">
    <subcellularLocation>
        <location evidence="6">Cytoplasm</location>
    </subcellularLocation>
    <text evidence="6">May associate with membranes.</text>
</comment>
<comment type="function">
    <text evidence="6">GTPase that associates with the 50S ribosomal subunit and may have a role during protein synthesis or ribosome biogenesis.</text>
</comment>
<evidence type="ECO:0000256" key="6">
    <source>
        <dbReference type="HAMAP-Rule" id="MF_00900"/>
    </source>
</evidence>
<dbReference type="Gene3D" id="3.40.50.11060">
    <property type="entry name" value="GTPase HflX, N-terminal domain"/>
    <property type="match status" value="1"/>
</dbReference>
<dbReference type="GO" id="GO:0003924">
    <property type="term" value="F:GTPase activity"/>
    <property type="evidence" value="ECO:0007669"/>
    <property type="project" value="UniProtKB-UniRule"/>
</dbReference>
<dbReference type="GO" id="GO:0005737">
    <property type="term" value="C:cytoplasm"/>
    <property type="evidence" value="ECO:0007669"/>
    <property type="project" value="UniProtKB-SubCell"/>
</dbReference>
<dbReference type="GO" id="GO:0043022">
    <property type="term" value="F:ribosome binding"/>
    <property type="evidence" value="ECO:0007669"/>
    <property type="project" value="TreeGrafter"/>
</dbReference>
<reference evidence="11 12" key="1">
    <citation type="submission" date="2012-12" db="EMBL/GenBank/DDBJ databases">
        <title>Novel taxa of Listeriaceae from agricultural environments in the United States.</title>
        <authorList>
            <person name="den Bakker H.C."/>
            <person name="Allred A."/>
            <person name="Warchocki S."/>
            <person name="Wright E.M."/>
            <person name="Burrell A."/>
            <person name="Nightingale K.K."/>
            <person name="Kephart D."/>
            <person name="Wiedmann M."/>
        </authorList>
    </citation>
    <scope>NUCLEOTIDE SEQUENCE [LARGE SCALE GENOMIC DNA]</scope>
    <source>
        <strain evidence="11 12">FSL F6-1183</strain>
    </source>
</reference>